<gene>
    <name evidence="10" type="primary">sstT</name>
    <name evidence="11" type="ORF">B597_003605</name>
</gene>
<keyword evidence="4" id="KW-0997">Cell inner membrane</keyword>
<dbReference type="InterPro" id="IPR001991">
    <property type="entry name" value="Na-dicarboxylate_symporter"/>
</dbReference>
<keyword evidence="5 10" id="KW-0812">Transmembrane</keyword>
<accession>A0A061JUV9</accession>
<keyword evidence="8 10" id="KW-1133">Transmembrane helix</keyword>
<dbReference type="Proteomes" id="UP000026923">
    <property type="component" value="Unassembled WGS sequence"/>
</dbReference>
<evidence type="ECO:0000256" key="3">
    <source>
        <dbReference type="ARBA" id="ARBA00022475"/>
    </source>
</evidence>
<comment type="subcellular location">
    <subcellularLocation>
        <location evidence="10">Cell membrane</location>
        <topology evidence="10">Multi-pass membrane protein</topology>
    </subcellularLocation>
    <subcellularLocation>
        <location evidence="1">Membrane</location>
        <topology evidence="1">Multi-pass membrane protein</topology>
    </subcellularLocation>
</comment>
<feature type="transmembrane region" description="Helical" evidence="10">
    <location>
        <begin position="214"/>
        <end position="240"/>
    </location>
</feature>
<dbReference type="GO" id="GO:0005295">
    <property type="term" value="F:neutral L-amino acid:sodium symporter activity"/>
    <property type="evidence" value="ECO:0007669"/>
    <property type="project" value="TreeGrafter"/>
</dbReference>
<keyword evidence="7 10" id="KW-0029">Amino-acid transport</keyword>
<evidence type="ECO:0000256" key="7">
    <source>
        <dbReference type="ARBA" id="ARBA00022970"/>
    </source>
</evidence>
<comment type="caution">
    <text evidence="11">The sequence shown here is derived from an EMBL/GenBank/DDBJ whole genome shotgun (WGS) entry which is preliminary data.</text>
</comment>
<name>A0A061JUV9_STUST</name>
<keyword evidence="3 10" id="KW-1003">Cell membrane</keyword>
<feature type="transmembrane region" description="Helical" evidence="10">
    <location>
        <begin position="48"/>
        <end position="70"/>
    </location>
</feature>
<comment type="catalytic activity">
    <reaction evidence="10">
        <text>L-threonine(in) + Na(+)(in) = L-threonine(out) + Na(+)(out)</text>
        <dbReference type="Rhea" id="RHEA:69999"/>
        <dbReference type="ChEBI" id="CHEBI:29101"/>
        <dbReference type="ChEBI" id="CHEBI:57926"/>
    </reaction>
</comment>
<comment type="function">
    <text evidence="10">Involved in the import of serine and threonine into the cell, with the concomitant import of sodium (symport system).</text>
</comment>
<evidence type="ECO:0000256" key="9">
    <source>
        <dbReference type="ARBA" id="ARBA00023136"/>
    </source>
</evidence>
<evidence type="ECO:0000313" key="11">
    <source>
        <dbReference type="EMBL" id="EWC42503.1"/>
    </source>
</evidence>
<reference evidence="11 12" key="1">
    <citation type="journal article" date="2013" name="Genome Announc.">
        <title>Draft Genome of the Nitrogen-Fixing Bacterium Pseudomonas stutzeri Strain KOS6 Isolated from Industrial Hydrocarbon Sludge.</title>
        <authorList>
            <person name="Grigoryeva T.V."/>
            <person name="Laikov A.V."/>
            <person name="Naumova R.P."/>
            <person name="Manolov A.I."/>
            <person name="Larin A.K."/>
            <person name="Karpova I.Y."/>
            <person name="Semashko T.A."/>
            <person name="Alexeev D.G."/>
            <person name="Kostryukova E.S."/>
            <person name="Muller R."/>
            <person name="Govorun V.M."/>
        </authorList>
    </citation>
    <scope>NUCLEOTIDE SEQUENCE [LARGE SCALE GENOMIC DNA]</scope>
    <source>
        <strain evidence="11 12">KOS6</strain>
    </source>
</reference>
<dbReference type="RefSeq" id="WP_003294766.1">
    <property type="nucleotide sequence ID" value="NZ_KK020676.1"/>
</dbReference>
<comment type="catalytic activity">
    <reaction evidence="10">
        <text>L-serine(in) + Na(+)(in) = L-serine(out) + Na(+)(out)</text>
        <dbReference type="Rhea" id="RHEA:29575"/>
        <dbReference type="ChEBI" id="CHEBI:29101"/>
        <dbReference type="ChEBI" id="CHEBI:33384"/>
    </reaction>
</comment>
<dbReference type="Pfam" id="PF00375">
    <property type="entry name" value="SDF"/>
    <property type="match status" value="1"/>
</dbReference>
<keyword evidence="9 10" id="KW-0472">Membrane</keyword>
<dbReference type="PANTHER" id="PTHR42865:SF8">
    <property type="entry name" value="SERINE_THREONINE TRANSPORTER SSTT"/>
    <property type="match status" value="1"/>
</dbReference>
<evidence type="ECO:0000256" key="6">
    <source>
        <dbReference type="ARBA" id="ARBA00022847"/>
    </source>
</evidence>
<evidence type="ECO:0000256" key="2">
    <source>
        <dbReference type="ARBA" id="ARBA00022448"/>
    </source>
</evidence>
<sequence>MPYIPRFVRFISRTSLVAQIVAGLLAGALLALFLPAAAKSVALLGDLFVQALKAVAPILVFVLVTSSLANHKRGQPTHIRPIILLYALGTLSAALVAVLASFVFPTSLTLVSEAADVTPPSGVGVVLQTLLFNIVDNPVRALLDGNFIGILAWAIGLGFAFRHAQDSTRRLIGDLSDGVTLIVKVVIRFAPLGIFGLVAGTLADSGFGVLLGYVRLLLVLVGAMLFMALVMNPLIVFWQIRRNPYPLVFTCLRESGITAFFTRSSAANIPVNMQLCQRLGLHKDTYSVSIPLGATVNMGGAAITITVLTLAAVHTLGIQVDLATALLLSLLAAVCACGASGVAGGSLLLIPLACSLFGISNDLAMQVVAVGFIIGVVQDSAETALNSSTDVLFTAASCIAHGDIDEAAERRV</sequence>
<dbReference type="FunFam" id="1.10.3860.10:FF:000003">
    <property type="entry name" value="Serine/threonine transporter sstT"/>
    <property type="match status" value="1"/>
</dbReference>
<dbReference type="HOGENOM" id="CLU_044581_0_0_6"/>
<feature type="transmembrane region" description="Helical" evidence="10">
    <location>
        <begin position="82"/>
        <end position="105"/>
    </location>
</feature>
<dbReference type="SUPFAM" id="SSF118215">
    <property type="entry name" value="Proton glutamate symport protein"/>
    <property type="match status" value="1"/>
</dbReference>
<evidence type="ECO:0000256" key="1">
    <source>
        <dbReference type="ARBA" id="ARBA00004141"/>
    </source>
</evidence>
<feature type="transmembrane region" description="Helical" evidence="10">
    <location>
        <begin position="142"/>
        <end position="161"/>
    </location>
</feature>
<feature type="transmembrane region" description="Helical" evidence="10">
    <location>
        <begin position="356"/>
        <end position="377"/>
    </location>
</feature>
<feature type="transmembrane region" description="Helical" evidence="10">
    <location>
        <begin position="325"/>
        <end position="350"/>
    </location>
</feature>
<dbReference type="NCBIfam" id="NF010151">
    <property type="entry name" value="PRK13628.1"/>
    <property type="match status" value="1"/>
</dbReference>
<dbReference type="PANTHER" id="PTHR42865">
    <property type="entry name" value="PROTON/GLUTAMATE-ASPARTATE SYMPORTER"/>
    <property type="match status" value="1"/>
</dbReference>
<dbReference type="EMBL" id="AMCZ02000003">
    <property type="protein sequence ID" value="EWC42503.1"/>
    <property type="molecule type" value="Genomic_DNA"/>
</dbReference>
<dbReference type="Gene3D" id="1.10.3860.10">
    <property type="entry name" value="Sodium:dicarboxylate symporter"/>
    <property type="match status" value="1"/>
</dbReference>
<evidence type="ECO:0000256" key="8">
    <source>
        <dbReference type="ARBA" id="ARBA00022989"/>
    </source>
</evidence>
<feature type="transmembrane region" description="Helical" evidence="10">
    <location>
        <begin position="181"/>
        <end position="202"/>
    </location>
</feature>
<protein>
    <recommendedName>
        <fullName evidence="10">Serine/threonine transporter SstT</fullName>
    </recommendedName>
    <alternativeName>
        <fullName evidence="10">Na(+)/serine-threonine symporter</fullName>
    </alternativeName>
</protein>
<comment type="similarity">
    <text evidence="10">Belongs to the dicarboxylate/amino acid:cation symporter (DAACS) (TC 2.A.23) family.</text>
</comment>
<keyword evidence="6 10" id="KW-0769">Symport</keyword>
<dbReference type="InterPro" id="IPR023025">
    <property type="entry name" value="Ser_Thr_transp_SstT"/>
</dbReference>
<dbReference type="HAMAP" id="MF_01582">
    <property type="entry name" value="Ser_Thr_transp_SstT"/>
    <property type="match status" value="1"/>
</dbReference>
<keyword evidence="2 10" id="KW-0813">Transport</keyword>
<dbReference type="PRINTS" id="PR00173">
    <property type="entry name" value="EDTRNSPORT"/>
</dbReference>
<evidence type="ECO:0000313" key="12">
    <source>
        <dbReference type="Proteomes" id="UP000026923"/>
    </source>
</evidence>
<dbReference type="AlphaFoldDB" id="A0A061JUV9"/>
<dbReference type="eggNOG" id="COG3633">
    <property type="taxonomic scope" value="Bacteria"/>
</dbReference>
<dbReference type="OrthoDB" id="9768885at2"/>
<feature type="transmembrane region" description="Helical" evidence="10">
    <location>
        <begin position="288"/>
        <end position="313"/>
    </location>
</feature>
<dbReference type="GO" id="GO:0015826">
    <property type="term" value="P:threonine transport"/>
    <property type="evidence" value="ECO:0007669"/>
    <property type="project" value="InterPro"/>
</dbReference>
<dbReference type="GO" id="GO:0032329">
    <property type="term" value="P:serine transport"/>
    <property type="evidence" value="ECO:0007669"/>
    <property type="project" value="InterPro"/>
</dbReference>
<dbReference type="InterPro" id="IPR036458">
    <property type="entry name" value="Na:dicarbo_symporter_sf"/>
</dbReference>
<evidence type="ECO:0000256" key="5">
    <source>
        <dbReference type="ARBA" id="ARBA00022692"/>
    </source>
</evidence>
<dbReference type="GO" id="GO:0005886">
    <property type="term" value="C:plasma membrane"/>
    <property type="evidence" value="ECO:0007669"/>
    <property type="project" value="UniProtKB-SubCell"/>
</dbReference>
<proteinExistence type="inferred from homology"/>
<evidence type="ECO:0000256" key="10">
    <source>
        <dbReference type="HAMAP-Rule" id="MF_01582"/>
    </source>
</evidence>
<evidence type="ECO:0000256" key="4">
    <source>
        <dbReference type="ARBA" id="ARBA00022519"/>
    </source>
</evidence>
<organism evidence="11 12">
    <name type="scientific">Stutzerimonas stutzeri KOS6</name>
    <dbReference type="NCBI Taxonomy" id="1218352"/>
    <lineage>
        <taxon>Bacteria</taxon>
        <taxon>Pseudomonadati</taxon>
        <taxon>Pseudomonadota</taxon>
        <taxon>Gammaproteobacteria</taxon>
        <taxon>Pseudomonadales</taxon>
        <taxon>Pseudomonadaceae</taxon>
        <taxon>Stutzerimonas</taxon>
    </lineage>
</organism>